<proteinExistence type="predicted"/>
<reference evidence="2 3" key="1">
    <citation type="submission" date="2016-07" db="EMBL/GenBank/DDBJ databases">
        <title>Pervasive Adenine N6-methylation of Active Genes in Fungi.</title>
        <authorList>
            <consortium name="DOE Joint Genome Institute"/>
            <person name="Mondo S.J."/>
            <person name="Dannebaum R.O."/>
            <person name="Kuo R.C."/>
            <person name="Labutti K."/>
            <person name="Haridas S."/>
            <person name="Kuo A."/>
            <person name="Salamov A."/>
            <person name="Ahrendt S.R."/>
            <person name="Lipzen A."/>
            <person name="Sullivan W."/>
            <person name="Andreopoulos W.B."/>
            <person name="Clum A."/>
            <person name="Lindquist E."/>
            <person name="Daum C."/>
            <person name="Ramamoorthy G.K."/>
            <person name="Gryganskyi A."/>
            <person name="Culley D."/>
            <person name="Magnuson J.K."/>
            <person name="James T.Y."/>
            <person name="O'Malley M.A."/>
            <person name="Stajich J.E."/>
            <person name="Spatafora J.W."/>
            <person name="Visel A."/>
            <person name="Grigoriev I.V."/>
        </authorList>
    </citation>
    <scope>NUCLEOTIDE SEQUENCE [LARGE SCALE GENOMIC DNA]</scope>
    <source>
        <strain evidence="2 3">NRRL 1336</strain>
    </source>
</reference>
<dbReference type="SUPFAM" id="SSF81383">
    <property type="entry name" value="F-box domain"/>
    <property type="match status" value="1"/>
</dbReference>
<feature type="domain" description="F-box" evidence="1">
    <location>
        <begin position="6"/>
        <end position="52"/>
    </location>
</feature>
<dbReference type="Gene3D" id="1.20.1280.50">
    <property type="match status" value="1"/>
</dbReference>
<keyword evidence="3" id="KW-1185">Reference proteome</keyword>
<organism evidence="2 3">
    <name type="scientific">Absidia repens</name>
    <dbReference type="NCBI Taxonomy" id="90262"/>
    <lineage>
        <taxon>Eukaryota</taxon>
        <taxon>Fungi</taxon>
        <taxon>Fungi incertae sedis</taxon>
        <taxon>Mucoromycota</taxon>
        <taxon>Mucoromycotina</taxon>
        <taxon>Mucoromycetes</taxon>
        <taxon>Mucorales</taxon>
        <taxon>Cunninghamellaceae</taxon>
        <taxon>Absidia</taxon>
    </lineage>
</organism>
<accession>A0A1X2IRL1</accession>
<dbReference type="InterPro" id="IPR032675">
    <property type="entry name" value="LRR_dom_sf"/>
</dbReference>
<dbReference type="Proteomes" id="UP000193560">
    <property type="component" value="Unassembled WGS sequence"/>
</dbReference>
<evidence type="ECO:0000313" key="3">
    <source>
        <dbReference type="Proteomes" id="UP000193560"/>
    </source>
</evidence>
<comment type="caution">
    <text evidence="2">The sequence shown here is derived from an EMBL/GenBank/DDBJ whole genome shotgun (WGS) entry which is preliminary data.</text>
</comment>
<sequence length="259" mass="29876">MSTVDAPLVHDLPTEILDRIFSSADIWQLATLRQVCSHWRCIVDKPSRWKRVLLRERSQPRQKRISSPPSAFTSNLWTLDSLRYLLNPNLHHIQSLTISGVRDSTVRFILLQCPLLENLEIMSWNTLSNHALTLIHHLNLRCFKIIGIVDQFLAIDALSLAHFILFCPSLHKLSINHCRICVHPDIFLKQLRSRLGDSCLYTMTSIILSSLQQPWSRHHVDQLLALCPSLYHLRLESKSSTIIMTKQLDSQYITVTAMN</sequence>
<evidence type="ECO:0000313" key="2">
    <source>
        <dbReference type="EMBL" id="ORZ21172.1"/>
    </source>
</evidence>
<dbReference type="OrthoDB" id="550575at2759"/>
<dbReference type="AlphaFoldDB" id="A0A1X2IRL1"/>
<protein>
    <recommendedName>
        <fullName evidence="1">F-box domain-containing protein</fullName>
    </recommendedName>
</protein>
<dbReference type="SUPFAM" id="SSF52047">
    <property type="entry name" value="RNI-like"/>
    <property type="match status" value="1"/>
</dbReference>
<dbReference type="EMBL" id="MCGE01000005">
    <property type="protein sequence ID" value="ORZ21172.1"/>
    <property type="molecule type" value="Genomic_DNA"/>
</dbReference>
<dbReference type="SMART" id="SM00256">
    <property type="entry name" value="FBOX"/>
    <property type="match status" value="1"/>
</dbReference>
<dbReference type="Gene3D" id="3.80.10.10">
    <property type="entry name" value="Ribonuclease Inhibitor"/>
    <property type="match status" value="1"/>
</dbReference>
<evidence type="ECO:0000259" key="1">
    <source>
        <dbReference type="PROSITE" id="PS50181"/>
    </source>
</evidence>
<dbReference type="STRING" id="90262.A0A1X2IRL1"/>
<gene>
    <name evidence="2" type="ORF">BCR42DRAFT_321453</name>
</gene>
<dbReference type="Pfam" id="PF12937">
    <property type="entry name" value="F-box-like"/>
    <property type="match status" value="1"/>
</dbReference>
<dbReference type="InterPro" id="IPR001810">
    <property type="entry name" value="F-box_dom"/>
</dbReference>
<dbReference type="PROSITE" id="PS50181">
    <property type="entry name" value="FBOX"/>
    <property type="match status" value="1"/>
</dbReference>
<dbReference type="InterPro" id="IPR036047">
    <property type="entry name" value="F-box-like_dom_sf"/>
</dbReference>
<name>A0A1X2IRL1_9FUNG</name>